<dbReference type="Pfam" id="PF00296">
    <property type="entry name" value="Bac_luciferase"/>
    <property type="match status" value="1"/>
</dbReference>
<keyword evidence="8" id="KW-1185">Reference proteome</keyword>
<evidence type="ECO:0000313" key="7">
    <source>
        <dbReference type="Proteomes" id="UP000245399"/>
    </source>
</evidence>
<dbReference type="EMBL" id="QJQB01000654">
    <property type="protein sequence ID" value="PYA53948.1"/>
    <property type="molecule type" value="Genomic_DNA"/>
</dbReference>
<name>A0A0G3SUB5_SERMA</name>
<evidence type="ECO:0000256" key="1">
    <source>
        <dbReference type="ARBA" id="ARBA00007789"/>
    </source>
</evidence>
<evidence type="ECO:0000313" key="6">
    <source>
        <dbReference type="Proteomes" id="UP000050489"/>
    </source>
</evidence>
<feature type="domain" description="Luciferase-like" evidence="2">
    <location>
        <begin position="16"/>
        <end position="295"/>
    </location>
</feature>
<reference evidence="8" key="4">
    <citation type="submission" date="2018-06" db="EMBL/GenBank/DDBJ databases">
        <title>Serratia marcescens genome sequencing and assembly.</title>
        <authorList>
            <person name="Martins R.C."/>
            <person name="Perdigao-Neto L.V."/>
            <person name="Costa S.F."/>
            <person name="Levin A.S.S."/>
        </authorList>
    </citation>
    <scope>NUCLEOTIDE SEQUENCE [LARGE SCALE GENOMIC DNA]</scope>
    <source>
        <strain evidence="8">1283</strain>
    </source>
</reference>
<dbReference type="InterPro" id="IPR011251">
    <property type="entry name" value="Luciferase-like_dom"/>
</dbReference>
<dbReference type="InterPro" id="IPR036661">
    <property type="entry name" value="Luciferase-like_sf"/>
</dbReference>
<evidence type="ECO:0000313" key="3">
    <source>
        <dbReference type="EMBL" id="AWL71224.1"/>
    </source>
</evidence>
<proteinExistence type="predicted"/>
<reference evidence="3 7" key="3">
    <citation type="submission" date="2018-05" db="EMBL/GenBank/DDBJ databases">
        <title>Klebsiella quasipneumonaiae provides a window into carbapenemase gene transfer, plasmid rearrangements and nosocomial acquisition from the hospital environment.</title>
        <authorList>
            <person name="Mathers A.J."/>
            <person name="Vegesana K."/>
            <person name="Stoesser N."/>
            <person name="Crook D."/>
            <person name="Vaughan A."/>
            <person name="Barry K."/>
            <person name="Parikh H."/>
            <person name="Sebra R."/>
            <person name="Kotay S."/>
            <person name="Walker A.S."/>
            <person name="Sheppard A.E."/>
        </authorList>
    </citation>
    <scope>NUCLEOTIDE SEQUENCE [LARGE SCALE GENOMIC DNA]</scope>
    <source>
        <strain evidence="3 7">CAV1761</strain>
    </source>
</reference>
<keyword evidence="4" id="KW-0503">Monooxygenase</keyword>
<evidence type="ECO:0000313" key="5">
    <source>
        <dbReference type="EMBL" id="PYA53948.1"/>
    </source>
</evidence>
<comment type="similarity">
    <text evidence="1">To bacterial alkanal monooxygenase alpha and beta chains.</text>
</comment>
<accession>A0A0G3SUB5</accession>
<dbReference type="NCBIfam" id="TIGR03558">
    <property type="entry name" value="oxido_grp_1"/>
    <property type="match status" value="1"/>
</dbReference>
<dbReference type="GO" id="GO:0016705">
    <property type="term" value="F:oxidoreductase activity, acting on paired donors, with incorporation or reduction of molecular oxygen"/>
    <property type="evidence" value="ECO:0007669"/>
    <property type="project" value="InterPro"/>
</dbReference>
<dbReference type="Proteomes" id="UP000247823">
    <property type="component" value="Unassembled WGS sequence"/>
</dbReference>
<evidence type="ECO:0000313" key="4">
    <source>
        <dbReference type="EMBL" id="OCO80494.1"/>
    </source>
</evidence>
<dbReference type="EMBL" id="LJEX02000136">
    <property type="protein sequence ID" value="OCO80494.1"/>
    <property type="molecule type" value="Genomic_DNA"/>
</dbReference>
<dbReference type="Proteomes" id="UP000245399">
    <property type="component" value="Chromosome"/>
</dbReference>
<dbReference type="InterPro" id="IPR019949">
    <property type="entry name" value="CmoO-like"/>
</dbReference>
<sequence>MAYALSILEKSPIADGESAAQALARTLHLAQQAERWGYRRFWLAEHHNTPQLACPSPEVLIGYLLGQTSRIRIGSGGVMLQHYSAYKVAENFNLLAALAPGRVDLGVGKAPGGLPLATQALQAAHDRQNKPAFPQQLSQLTAYLNDDAEPGLSATPLPPHAAQRFLLGASKESATLAAESGWAFVFAAHLNGNPQDIREALALYTALSGGRKALLAVAAIAAPSEEQAAALAADIQQYRVHVAGEQSVTVGSLAQAESFVQQAGATDYRIEPRESHILLGTAPQVHQQLAQLQQRYGVDEFIIDTPIGEPSARLTSLQLLAEESLTPA</sequence>
<dbReference type="PANTHER" id="PTHR30137:SF20">
    <property type="entry name" value="N-ACETYL-S-ALKYLCYSTEINE MONOOXYGENASE"/>
    <property type="match status" value="1"/>
</dbReference>
<evidence type="ECO:0000259" key="2">
    <source>
        <dbReference type="Pfam" id="PF00296"/>
    </source>
</evidence>
<reference evidence="5 8" key="5">
    <citation type="submission" date="2018-06" db="EMBL/GenBank/DDBJ databases">
        <title>Serratia marcescens genome sequencing and assembly.</title>
        <authorList>
            <person name="Martins R.C.R."/>
            <person name="Perdigao-Neto L.V."/>
            <person name="Costa S.F."/>
            <person name="Levin A.S.S."/>
        </authorList>
    </citation>
    <scope>NUCLEOTIDE SEQUENCE [LARGE SCALE GENOMIC DNA]</scope>
    <source>
        <strain evidence="5 8">1283</strain>
    </source>
</reference>
<reference evidence="4" key="2">
    <citation type="journal article" date="2017" name="PLoS ONE">
        <title>Genomic and phenotypic characterisation of fluoroquinolone resistance mechanisms in Enterobacteriaceae in Durban, South Africa.</title>
        <authorList>
            <person name="Osei Sekyere J."/>
            <person name="Amoako D.G."/>
        </authorList>
    </citation>
    <scope>NUCLEOTIDE SEQUENCE</scope>
    <source>
        <strain evidence="4">945174350</strain>
    </source>
</reference>
<reference evidence="6" key="1">
    <citation type="submission" date="2016-04" db="EMBL/GenBank/DDBJ databases">
        <authorList>
            <person name="Osei Sekyere J."/>
            <person name="Sivertsen A."/>
            <person name="Pedersen A.T."/>
            <person name="Sundsfjord A."/>
        </authorList>
    </citation>
    <scope>NUCLEOTIDE SEQUENCE [LARGE SCALE GENOMIC DNA]</scope>
    <source>
        <strain evidence="6">945174350</strain>
    </source>
</reference>
<dbReference type="EMBL" id="CP029449">
    <property type="protein sequence ID" value="AWL71224.1"/>
    <property type="molecule type" value="Genomic_DNA"/>
</dbReference>
<gene>
    <name evidence="4" type="ORF">AN695_0206370</name>
    <name evidence="3" type="ORF">DKC05_28040</name>
    <name evidence="5" type="ORF">DMW51_29045</name>
</gene>
<evidence type="ECO:0000313" key="8">
    <source>
        <dbReference type="Proteomes" id="UP000247823"/>
    </source>
</evidence>
<reference evidence="5" key="6">
    <citation type="submission" date="2018-06" db="EMBL/GenBank/DDBJ databases">
        <authorList>
            <person name="Martins R.C."/>
            <person name="Perdigao-Neto L.V."/>
            <person name="Costa S.F."/>
            <person name="Levin A.S.S."/>
        </authorList>
    </citation>
    <scope>NUCLEOTIDE SEQUENCE</scope>
    <source>
        <strain evidence="5">1283</strain>
    </source>
</reference>
<dbReference type="GO" id="GO:0005829">
    <property type="term" value="C:cytosol"/>
    <property type="evidence" value="ECO:0007669"/>
    <property type="project" value="TreeGrafter"/>
</dbReference>
<dbReference type="RefSeq" id="WP_038880224.1">
    <property type="nucleotide sequence ID" value="NZ_CABMHU010000108.1"/>
</dbReference>
<dbReference type="SUPFAM" id="SSF51679">
    <property type="entry name" value="Bacterial luciferase-like"/>
    <property type="match status" value="1"/>
</dbReference>
<dbReference type="GO" id="GO:0004497">
    <property type="term" value="F:monooxygenase activity"/>
    <property type="evidence" value="ECO:0007669"/>
    <property type="project" value="UniProtKB-KW"/>
</dbReference>
<dbReference type="Proteomes" id="UP000050489">
    <property type="component" value="Unassembled WGS sequence"/>
</dbReference>
<dbReference type="InterPro" id="IPR050766">
    <property type="entry name" value="Bact_Lucif_Oxidored"/>
</dbReference>
<dbReference type="AlphaFoldDB" id="A0A0G3SUB5"/>
<dbReference type="PANTHER" id="PTHR30137">
    <property type="entry name" value="LUCIFERASE-LIKE MONOOXYGENASE"/>
    <property type="match status" value="1"/>
</dbReference>
<keyword evidence="4" id="KW-0560">Oxidoreductase</keyword>
<organism evidence="4 6">
    <name type="scientific">Serratia marcescens</name>
    <dbReference type="NCBI Taxonomy" id="615"/>
    <lineage>
        <taxon>Bacteria</taxon>
        <taxon>Pseudomonadati</taxon>
        <taxon>Pseudomonadota</taxon>
        <taxon>Gammaproteobacteria</taxon>
        <taxon>Enterobacterales</taxon>
        <taxon>Yersiniaceae</taxon>
        <taxon>Serratia</taxon>
    </lineage>
</organism>
<protein>
    <submittedName>
        <fullName evidence="4">Alkane 1-monooxygenase</fullName>
    </submittedName>
    <submittedName>
        <fullName evidence="3">LLM class flavin-dependent oxidoreductase</fullName>
    </submittedName>
</protein>
<dbReference type="Gene3D" id="3.20.20.30">
    <property type="entry name" value="Luciferase-like domain"/>
    <property type="match status" value="1"/>
</dbReference>